<dbReference type="STRING" id="1231623.Tasa_003_103"/>
<evidence type="ECO:0000256" key="1">
    <source>
        <dbReference type="SAM" id="MobiDB-lite"/>
    </source>
</evidence>
<accession>A0A0D6MHJ0</accession>
<sequence>MSVTPRLAALFIAAGLSVPAIAAPCLPSGADVPPGANTTDPRKPFFIDTRGLDTTVSPPVRDPGKAGYPAATHLADGVVPPVSGNGNFILGASHEAAPETIPSDSVPHGRIVSFTMASAKARVFNPGVVRDDPLNCPNGAVYAAPTAPGDPSDLKLATSHPGPWERSVDVYVPAQYVPGTPAPILVFGDGGADGFYNGRDLFTVLDALIAQKKLPPIVAIGIGSGGQDAQGSERGREYDAVSPLYAEWVAQEVLPRAEKAANIRITHDPDGRATMGVSSSGAAAFTMAWFHPDLFRRVLAYSPTFTNQQWPRDPNLPGGAWQYHDAWTGAGGGPGAARSLVKDTPAKPIRMWFEAGDQDLFYPAPNMPDGMHDWTLADERMAAALAAKGYAYQFVLSRGVGHVDRSTIAQTLPEALLWLWHGYRPTGR</sequence>
<dbReference type="InterPro" id="IPR000801">
    <property type="entry name" value="Esterase-like"/>
</dbReference>
<keyword evidence="4" id="KW-1185">Reference proteome</keyword>
<protein>
    <submittedName>
        <fullName evidence="3">Esterase</fullName>
    </submittedName>
</protein>
<feature type="signal peptide" evidence="2">
    <location>
        <begin position="1"/>
        <end position="22"/>
    </location>
</feature>
<feature type="region of interest" description="Disordered" evidence="1">
    <location>
        <begin position="32"/>
        <end position="62"/>
    </location>
</feature>
<dbReference type="Pfam" id="PF00756">
    <property type="entry name" value="Esterase"/>
    <property type="match status" value="1"/>
</dbReference>
<gene>
    <name evidence="3" type="ORF">Tasa_003_103</name>
</gene>
<evidence type="ECO:0000256" key="2">
    <source>
        <dbReference type="SAM" id="SignalP"/>
    </source>
</evidence>
<organism evidence="3 4">
    <name type="scientific">Tanticharoenia sakaeratensis NBRC 103193</name>
    <dbReference type="NCBI Taxonomy" id="1231623"/>
    <lineage>
        <taxon>Bacteria</taxon>
        <taxon>Pseudomonadati</taxon>
        <taxon>Pseudomonadota</taxon>
        <taxon>Alphaproteobacteria</taxon>
        <taxon>Acetobacterales</taxon>
        <taxon>Acetobacteraceae</taxon>
        <taxon>Tanticharoenia</taxon>
    </lineage>
</organism>
<evidence type="ECO:0000313" key="3">
    <source>
        <dbReference type="EMBL" id="GAN52925.1"/>
    </source>
</evidence>
<dbReference type="EMBL" id="BALE01000003">
    <property type="protein sequence ID" value="GAN52925.1"/>
    <property type="molecule type" value="Genomic_DNA"/>
</dbReference>
<dbReference type="InterPro" id="IPR029058">
    <property type="entry name" value="AB_hydrolase_fold"/>
</dbReference>
<evidence type="ECO:0000313" key="4">
    <source>
        <dbReference type="Proteomes" id="UP000032679"/>
    </source>
</evidence>
<dbReference type="PANTHER" id="PTHR48098:SF3">
    <property type="entry name" value="IRON(III) ENTEROBACTIN ESTERASE"/>
    <property type="match status" value="1"/>
</dbReference>
<dbReference type="Proteomes" id="UP000032679">
    <property type="component" value="Unassembled WGS sequence"/>
</dbReference>
<dbReference type="Gene3D" id="3.40.50.1820">
    <property type="entry name" value="alpha/beta hydrolase"/>
    <property type="match status" value="1"/>
</dbReference>
<comment type="caution">
    <text evidence="3">The sequence shown here is derived from an EMBL/GenBank/DDBJ whole genome shotgun (WGS) entry which is preliminary data.</text>
</comment>
<dbReference type="PANTHER" id="PTHR48098">
    <property type="entry name" value="ENTEROCHELIN ESTERASE-RELATED"/>
    <property type="match status" value="1"/>
</dbReference>
<dbReference type="AlphaFoldDB" id="A0A0D6MHJ0"/>
<dbReference type="RefSeq" id="WP_053053598.1">
    <property type="nucleotide sequence ID" value="NZ_BALE01000003.1"/>
</dbReference>
<dbReference type="SUPFAM" id="SSF53474">
    <property type="entry name" value="alpha/beta-Hydrolases"/>
    <property type="match status" value="1"/>
</dbReference>
<proteinExistence type="predicted"/>
<dbReference type="OrthoDB" id="9775130at2"/>
<keyword evidence="2" id="KW-0732">Signal</keyword>
<feature type="chain" id="PRO_5002307823" evidence="2">
    <location>
        <begin position="23"/>
        <end position="428"/>
    </location>
</feature>
<dbReference type="InterPro" id="IPR050583">
    <property type="entry name" value="Mycobacterial_A85_antigen"/>
</dbReference>
<reference evidence="3 4" key="1">
    <citation type="submission" date="2012-10" db="EMBL/GenBank/DDBJ databases">
        <title>Genome sequencing of Tanticharoenia sakaeratensis NBRC 103193.</title>
        <authorList>
            <person name="Azuma Y."/>
            <person name="Hadano H."/>
            <person name="Hirakawa H."/>
            <person name="Matsushita K."/>
        </authorList>
    </citation>
    <scope>NUCLEOTIDE SEQUENCE [LARGE SCALE GENOMIC DNA]</scope>
    <source>
        <strain evidence="3 4">NBRC 103193</strain>
    </source>
</reference>
<name>A0A0D6MHJ0_9PROT</name>